<gene>
    <name evidence="1" type="ordered locus">ASAC_0461</name>
</gene>
<dbReference type="GeneID" id="9498691"/>
<dbReference type="InParanoid" id="D9Q0N0"/>
<dbReference type="Proteomes" id="UP000000346">
    <property type="component" value="Chromosome"/>
</dbReference>
<proteinExistence type="predicted"/>
<dbReference type="GO" id="GO:0005975">
    <property type="term" value="P:carbohydrate metabolic process"/>
    <property type="evidence" value="ECO:0007669"/>
    <property type="project" value="InterPro"/>
</dbReference>
<dbReference type="FunCoup" id="D9Q0N0">
    <property type="interactions" value="31"/>
</dbReference>
<name>D9Q0N0_ACIS3</name>
<dbReference type="eggNOG" id="arCOG05361">
    <property type="taxonomic scope" value="Archaea"/>
</dbReference>
<dbReference type="OrthoDB" id="39584at2157"/>
<dbReference type="InterPro" id="IPR008183">
    <property type="entry name" value="Aldose_1/G6P_1-epimerase"/>
</dbReference>
<accession>D9Q0N0</accession>
<organism evidence="1 2">
    <name type="scientific">Acidilobus saccharovorans (strain DSM 16705 / JCM 18335 / VKM B-2471 / 345-15)</name>
    <dbReference type="NCBI Taxonomy" id="666510"/>
    <lineage>
        <taxon>Archaea</taxon>
        <taxon>Thermoproteota</taxon>
        <taxon>Thermoprotei</taxon>
        <taxon>Acidilobales</taxon>
        <taxon>Acidilobaceae</taxon>
        <taxon>Acidilobus</taxon>
    </lineage>
</organism>
<dbReference type="SUPFAM" id="SSF74650">
    <property type="entry name" value="Galactose mutarotase-like"/>
    <property type="match status" value="1"/>
</dbReference>
<dbReference type="STRING" id="666510.ASAC_0461"/>
<reference evidence="1 2" key="1">
    <citation type="journal article" date="2010" name="Appl. Environ. Microbiol.">
        <title>The genome sequence of the crenarchaeon Acidilobus saccharovorans supports a new order, Acidilobales, and suggests an important ecological role in terrestrial acidic hot springs.</title>
        <authorList>
            <person name="Mardanov A.V."/>
            <person name="Svetlitchnyi V.A."/>
            <person name="Beletsky A.V."/>
            <person name="Prokofeva M.I."/>
            <person name="Bonch-Osmolovskaya E.A."/>
            <person name="Ravin N.V."/>
            <person name="Skryabin K.G."/>
        </authorList>
    </citation>
    <scope>NUCLEOTIDE SEQUENCE [LARGE SCALE GENOMIC DNA]</scope>
    <source>
        <strain evidence="2">DSM 16705 / JCM 18335 / VKM B-2471 / 345-15</strain>
    </source>
</reference>
<dbReference type="InterPro" id="IPR011013">
    <property type="entry name" value="Gal_mutarotase_sf_dom"/>
</dbReference>
<dbReference type="HOGENOM" id="CLU_052486_1_1_2"/>
<keyword evidence="2" id="KW-1185">Reference proteome</keyword>
<evidence type="ECO:0000313" key="2">
    <source>
        <dbReference type="Proteomes" id="UP000000346"/>
    </source>
</evidence>
<dbReference type="GO" id="GO:0016853">
    <property type="term" value="F:isomerase activity"/>
    <property type="evidence" value="ECO:0007669"/>
    <property type="project" value="InterPro"/>
</dbReference>
<dbReference type="GO" id="GO:0030246">
    <property type="term" value="F:carbohydrate binding"/>
    <property type="evidence" value="ECO:0007669"/>
    <property type="project" value="InterPro"/>
</dbReference>
<dbReference type="AlphaFoldDB" id="D9Q0N0"/>
<protein>
    <submittedName>
        <fullName evidence="1">Aldose 1-epimerase</fullName>
    </submittedName>
</protein>
<sequence>MIRLQSGGDEAVIHEKGAYLAALRHRGRAVITEGDPSTPTKAGMAFLAPFANRVKGATYVFDGIIYSLPRNSEGNAIHGLLLDREFKVVNSSADSVTLETVLSHPGYPSQLNVQVTYSISEGLLTAEAVIRNLGPRRAPLVVGWHPYFAVGSLPWRVEAEAFRCEAVDKIPTGKLYYYEFGDDGEYDDCFLVPSGLVKLIVNGREAVRVVSDSMKYFQIYTGIKGSVAIEPMSGAPDAYHNRMGLAIIEPSQSVRVGFKAYYG</sequence>
<evidence type="ECO:0000313" key="1">
    <source>
        <dbReference type="EMBL" id="ADL18868.1"/>
    </source>
</evidence>
<dbReference type="EMBL" id="CP001742">
    <property type="protein sequence ID" value="ADL18868.1"/>
    <property type="molecule type" value="Genomic_DNA"/>
</dbReference>
<dbReference type="Gene3D" id="2.70.98.10">
    <property type="match status" value="1"/>
</dbReference>
<dbReference type="Pfam" id="PF01263">
    <property type="entry name" value="Aldose_epim"/>
    <property type="match status" value="1"/>
</dbReference>
<dbReference type="RefSeq" id="WP_013266380.1">
    <property type="nucleotide sequence ID" value="NC_014374.1"/>
</dbReference>
<dbReference type="KEGG" id="asc:ASAC_0461"/>
<dbReference type="InterPro" id="IPR014718">
    <property type="entry name" value="GH-type_carb-bd"/>
</dbReference>
<dbReference type="CDD" id="cd01081">
    <property type="entry name" value="Aldose_epim"/>
    <property type="match status" value="1"/>
</dbReference>